<accession>A0AAD4J4V3</accession>
<keyword evidence="2" id="KW-0131">Cell cycle</keyword>
<sequence>MVMGEQGEDERWCRTPRQERCKIPATACPPPPPRKKGAKHRILPPKDGYFQPPDIELFFALAFTRPQQQAADATQLDL</sequence>
<keyword evidence="5" id="KW-1185">Reference proteome</keyword>
<reference evidence="4 5" key="1">
    <citation type="journal article" date="2021" name="Nat. Commun.">
        <title>Incipient diploidization of the medicinal plant Perilla within 10,000 years.</title>
        <authorList>
            <person name="Zhang Y."/>
            <person name="Shen Q."/>
            <person name="Leng L."/>
            <person name="Zhang D."/>
            <person name="Chen S."/>
            <person name="Shi Y."/>
            <person name="Ning Z."/>
            <person name="Chen S."/>
        </authorList>
    </citation>
    <scope>NUCLEOTIDE SEQUENCE [LARGE SCALE GENOMIC DNA]</scope>
    <source>
        <strain evidence="5">cv. PC099</strain>
    </source>
</reference>
<dbReference type="PANTHER" id="PTHR33142">
    <property type="entry name" value="CYCLIN-DEPENDENT PROTEIN KINASE INHIBITOR SMR13"/>
    <property type="match status" value="1"/>
</dbReference>
<evidence type="ECO:0000313" key="5">
    <source>
        <dbReference type="Proteomes" id="UP001190926"/>
    </source>
</evidence>
<proteinExistence type="predicted"/>
<dbReference type="EMBL" id="SDAM02000150">
    <property type="protein sequence ID" value="KAH6827233.1"/>
    <property type="molecule type" value="Genomic_DNA"/>
</dbReference>
<comment type="caution">
    <text evidence="4">The sequence shown here is derived from an EMBL/GenBank/DDBJ whole genome shotgun (WGS) entry which is preliminary data.</text>
</comment>
<name>A0AAD4J4V3_PERFH</name>
<dbReference type="GO" id="GO:0004860">
    <property type="term" value="F:protein kinase inhibitor activity"/>
    <property type="evidence" value="ECO:0007669"/>
    <property type="project" value="UniProtKB-KW"/>
</dbReference>
<dbReference type="AlphaFoldDB" id="A0AAD4J4V3"/>
<dbReference type="PANTHER" id="PTHR33142:SF15">
    <property type="entry name" value="CYCLIN-DEPENDENT PROTEIN KINASE INHIBITOR SMR4"/>
    <property type="match status" value="1"/>
</dbReference>
<dbReference type="GO" id="GO:0005634">
    <property type="term" value="C:nucleus"/>
    <property type="evidence" value="ECO:0007669"/>
    <property type="project" value="TreeGrafter"/>
</dbReference>
<evidence type="ECO:0000256" key="3">
    <source>
        <dbReference type="SAM" id="MobiDB-lite"/>
    </source>
</evidence>
<evidence type="ECO:0000256" key="1">
    <source>
        <dbReference type="ARBA" id="ARBA00023013"/>
    </source>
</evidence>
<keyword evidence="1" id="KW-0649">Protein kinase inhibitor</keyword>
<dbReference type="GO" id="GO:0032875">
    <property type="term" value="P:regulation of DNA endoreduplication"/>
    <property type="evidence" value="ECO:0007669"/>
    <property type="project" value="InterPro"/>
</dbReference>
<gene>
    <name evidence="4" type="ORF">C2S53_000753</name>
</gene>
<dbReference type="InterPro" id="IPR040389">
    <property type="entry name" value="SMR"/>
</dbReference>
<dbReference type="Proteomes" id="UP001190926">
    <property type="component" value="Unassembled WGS sequence"/>
</dbReference>
<organism evidence="4 5">
    <name type="scientific">Perilla frutescens var. hirtella</name>
    <name type="common">Perilla citriodora</name>
    <name type="synonym">Perilla setoyensis</name>
    <dbReference type="NCBI Taxonomy" id="608512"/>
    <lineage>
        <taxon>Eukaryota</taxon>
        <taxon>Viridiplantae</taxon>
        <taxon>Streptophyta</taxon>
        <taxon>Embryophyta</taxon>
        <taxon>Tracheophyta</taxon>
        <taxon>Spermatophyta</taxon>
        <taxon>Magnoliopsida</taxon>
        <taxon>eudicotyledons</taxon>
        <taxon>Gunneridae</taxon>
        <taxon>Pentapetalae</taxon>
        <taxon>asterids</taxon>
        <taxon>lamiids</taxon>
        <taxon>Lamiales</taxon>
        <taxon>Lamiaceae</taxon>
        <taxon>Nepetoideae</taxon>
        <taxon>Elsholtzieae</taxon>
        <taxon>Perilla</taxon>
    </lineage>
</organism>
<evidence type="ECO:0000256" key="2">
    <source>
        <dbReference type="ARBA" id="ARBA00023306"/>
    </source>
</evidence>
<feature type="region of interest" description="Disordered" evidence="3">
    <location>
        <begin position="22"/>
        <end position="47"/>
    </location>
</feature>
<evidence type="ECO:0000313" key="4">
    <source>
        <dbReference type="EMBL" id="KAH6827233.1"/>
    </source>
</evidence>
<feature type="compositionally biased region" description="Basic residues" evidence="3">
    <location>
        <begin position="33"/>
        <end position="43"/>
    </location>
</feature>
<protein>
    <submittedName>
        <fullName evidence="4">Uncharacterized protein</fullName>
    </submittedName>
</protein>